<keyword evidence="22" id="KW-1185">Reference proteome</keyword>
<feature type="transmembrane region" description="Helical" evidence="18">
    <location>
        <begin position="1580"/>
        <end position="1600"/>
    </location>
</feature>
<feature type="transmembrane region" description="Helical" evidence="18">
    <location>
        <begin position="1883"/>
        <end position="1907"/>
    </location>
</feature>
<evidence type="ECO:0000256" key="5">
    <source>
        <dbReference type="ARBA" id="ARBA00008981"/>
    </source>
</evidence>
<dbReference type="CDD" id="cd00610">
    <property type="entry name" value="OAT_like"/>
    <property type="match status" value="1"/>
</dbReference>
<dbReference type="InterPro" id="IPR015422">
    <property type="entry name" value="PyrdxlP-dep_Trfase_small"/>
</dbReference>
<dbReference type="InterPro" id="IPR043129">
    <property type="entry name" value="ATPase_NBD"/>
</dbReference>
<feature type="transmembrane region" description="Helical" evidence="18">
    <location>
        <begin position="1549"/>
        <end position="1568"/>
    </location>
</feature>
<dbReference type="Gene3D" id="2.70.70.10">
    <property type="entry name" value="Glucose Permease (Domain IIA)"/>
    <property type="match status" value="1"/>
</dbReference>
<evidence type="ECO:0000256" key="17">
    <source>
        <dbReference type="ARBA" id="ARBA00023244"/>
    </source>
</evidence>
<dbReference type="NCBIfam" id="NF000818">
    <property type="entry name" value="PRK00062.1"/>
    <property type="match status" value="1"/>
</dbReference>
<evidence type="ECO:0000256" key="9">
    <source>
        <dbReference type="ARBA" id="ARBA00022723"/>
    </source>
</evidence>
<dbReference type="PANTHER" id="PTHR43713:SF3">
    <property type="entry name" value="GLUTAMATE-1-SEMIALDEHYDE 2,1-AMINOMUTASE 1, CHLOROPLASTIC-RELATED"/>
    <property type="match status" value="1"/>
</dbReference>
<evidence type="ECO:0000256" key="14">
    <source>
        <dbReference type="ARBA" id="ARBA00023049"/>
    </source>
</evidence>
<dbReference type="EMBL" id="CAXAMM010020058">
    <property type="protein sequence ID" value="CAK9047203.1"/>
    <property type="molecule type" value="Genomic_DNA"/>
</dbReference>
<comment type="cofactor">
    <cofactor evidence="1">
        <name>pyridoxal 5'-phosphate</name>
        <dbReference type="ChEBI" id="CHEBI:597326"/>
    </cofactor>
</comment>
<organism evidence="21 22">
    <name type="scientific">Durusdinium trenchii</name>
    <dbReference type="NCBI Taxonomy" id="1381693"/>
    <lineage>
        <taxon>Eukaryota</taxon>
        <taxon>Sar</taxon>
        <taxon>Alveolata</taxon>
        <taxon>Dinophyceae</taxon>
        <taxon>Suessiales</taxon>
        <taxon>Symbiodiniaceae</taxon>
        <taxon>Durusdinium</taxon>
    </lineage>
</organism>
<evidence type="ECO:0000256" key="6">
    <source>
        <dbReference type="ARBA" id="ARBA00012143"/>
    </source>
</evidence>
<evidence type="ECO:0000256" key="4">
    <source>
        <dbReference type="ARBA" id="ARBA00004819"/>
    </source>
</evidence>
<evidence type="ECO:0000256" key="15">
    <source>
        <dbReference type="ARBA" id="ARBA00023136"/>
    </source>
</evidence>
<keyword evidence="10" id="KW-0378">Hydrolase</keyword>
<dbReference type="InterPro" id="IPR049704">
    <property type="entry name" value="Aminotrans_3_PPA_site"/>
</dbReference>
<dbReference type="InterPro" id="IPR045834">
    <property type="entry name" value="Csd3_N2"/>
</dbReference>
<dbReference type="CDD" id="cd12797">
    <property type="entry name" value="M23_peptidase"/>
    <property type="match status" value="1"/>
</dbReference>
<feature type="transmembrane region" description="Helical" evidence="18">
    <location>
        <begin position="1487"/>
        <end position="1509"/>
    </location>
</feature>
<dbReference type="InterPro" id="IPR011055">
    <property type="entry name" value="Dup_hybrid_motif"/>
</dbReference>
<feature type="transmembrane region" description="Helical" evidence="18">
    <location>
        <begin position="1448"/>
        <end position="1467"/>
    </location>
</feature>
<dbReference type="PRINTS" id="PR00762">
    <property type="entry name" value="CLCHANNEL"/>
</dbReference>
<dbReference type="Gene3D" id="1.10.3080.10">
    <property type="entry name" value="Clc chloride channel"/>
    <property type="match status" value="1"/>
</dbReference>
<dbReference type="HAMAP" id="MF_02239">
    <property type="entry name" value="HemJ"/>
    <property type="match status" value="1"/>
</dbReference>
<evidence type="ECO:0000259" key="20">
    <source>
        <dbReference type="Pfam" id="PF19425"/>
    </source>
</evidence>
<evidence type="ECO:0000313" key="21">
    <source>
        <dbReference type="EMBL" id="CAK9047203.1"/>
    </source>
</evidence>
<keyword evidence="17" id="KW-0627">Porphyrin biosynthesis</keyword>
<proteinExistence type="inferred from homology"/>
<keyword evidence="13 18" id="KW-1133">Transmembrane helix</keyword>
<dbReference type="SUPFAM" id="SSF51261">
    <property type="entry name" value="Duplicated hybrid motif"/>
    <property type="match status" value="1"/>
</dbReference>
<evidence type="ECO:0000256" key="13">
    <source>
        <dbReference type="ARBA" id="ARBA00022989"/>
    </source>
</evidence>
<dbReference type="NCBIfam" id="TIGR00701">
    <property type="entry name" value="protoporphyrinogen oxidase HemJ"/>
    <property type="match status" value="1"/>
</dbReference>
<comment type="similarity">
    <text evidence="5">Belongs to the class-III pyridoxal-phosphate-dependent aminotransferase family. HemL subfamily.</text>
</comment>
<feature type="domain" description="Csd3-like second N-terminal" evidence="20">
    <location>
        <begin position="161"/>
        <end position="277"/>
    </location>
</feature>
<name>A0ABP0M6U7_9DINO</name>
<keyword evidence="21" id="KW-0808">Transferase</keyword>
<evidence type="ECO:0000256" key="18">
    <source>
        <dbReference type="SAM" id="Phobius"/>
    </source>
</evidence>
<comment type="caution">
    <text evidence="21">The sequence shown here is derived from an EMBL/GenBank/DDBJ whole genome shotgun (WGS) entry which is preliminary data.</text>
</comment>
<sequence>MGPTVGCTDDAAEDRFTTESILEEIPGEPLTGPLAEPDAADVEIGTVPAVAELLPPPAPEPLLEEKVHEVRSGDSLARIFSGLEIPARELKLLERTEPYGKRLHDIFPGHTFTFTVNGNNEIIKLTYSPGPLETLAFERAGDGFIGREVQREPDIQTAYKHASIDQSLFLASQRAGLDDSLTMRLAQIFQWDIDFVLDIRKGDEFYVLFEERYLDDEFIGYGEILAAEFSNQDKAYRAVRYIDENGRSGYFNPDGRNMRKAFLRAPVEFSRISSNFNLRRKHPLYKRTMPHRGIDYAAPTGTPILAAGDGRVQSAAKNNANGNYVVLQHGEQFTTKYLHLSRFARGIRKGSKVEQGQIIGYVGSTGWATGPHLHYEFLVNGVHMNPHTEALYVGVISGTSVDGLDLALLDLSSAPALLAATTHPFPESLREELLALGQPGDDDLDRIGALDAALGDFIGAAVTAFLTASGRSTKDVAAIGSHGQTIRHRPDIDHPFTWQIGDPNRIAERTGITTIADFRRRDMAAGGQGAPLVPAFHGALFRSSRENRVIANIGGIGNLTYLARDPAIAISGFDSGPGNGLMDAWIARHKDIAFDADGAWARSGEVIEPLLEAMLQDAYFQRPPPKSTGREVFNLPWLDAFSPAEFAPEDVQRTLLELTVRSLVSATERWASPCERFLVCGGGRENGLLMERLAELLPCTVVPSEALNVDGDALEAAAFAWLAAQRLSGRPGNAPAVTGASGERVLGRSGIGIGNDELRALEILDVVDLRAEQILIAQRIDDQRDALALDDRIVAGHFVIEGEAVAEAAATAPGHEHAQLQSLVALSVDELPNLVGRLGRKSDISLHNCLDPPESPIVRSGGRPEKPGKLRLFLSCLPDAFVVDQLAIHHGAELHLDELVVDVALHFRRLRKLHAVRGVNVAFYPAIDHDIRNPDFPGDRPFVADDNGRVAAHIGGDVTSDMPINVKLANEMHITADFGVGCNQRYAFFRAVFSFSHACALARALLSATRAVAPSKRQIEACHGDLGLWYSNPAGALRRLLADYSGQVLKVPEPEFQRISVAFDNFCERQHSLDNGRRAIATGRLRLLPTVHLERGVALHPVPPRLHLREQQVERVAPGGIHGRQLEVGNLQPPGHGRGRHEAFIKGDFFRQAGQLILQPPDTVAKRPGCCRIHLPGQLRFHKLGLEPLDRFLVGGIEPFHGGKIGAVEGAGGLTKPVTTQGTGQSDQHHGTEQQALTPGVMGHHPNLRLPSFLNPEFFQRQLASVDALPQLAVLAVVVGLFTGVVILVFRASIEYLLGVWILPAGSESFEALALAERFALPVFGAAVIGLALTRLDAADRRVGVVHVMERLSRHQGYLPVKNAVIQFFGGILALVTGQSGGREGPAVHLGAASASFLGQAMNLPNNSIRVLVACGVAAAVAGSFNTPLAGVIFAMEVVMMEYTLGSFIPVIIASVVTTVMSQFFFGQQPAFSVAPQNMSGLLELPYILLAGLIVGCVASAFISTVQAFARLTHLPFWARALLAGVLTGLAALAAPEVMGIGYDTVSEAMLGQIALGGLLMIVVLKIITSGAAVGLGMPVGLIGPTFVVGAALGGVLGYLGDYLQPGAGISIALYVMLGMTAMMAAVLQAPLAALMAVLELTANPSLMLPAMLIIVAATLTTSVLFRQKSVFLSTLDTLGLKYPPDPVTAHLQRAGVASIMNRALVRLGEHPALEDAQTAMERKPLWVVVESEPGVIRCVLRASDLRVHLQSLAEQAPEADTNEEARAAPTVDLLEIPGQRLDAASLDYRATLAEAQTALKEPEIEVLCVRRTAAPMIESEQHEHGLSMSAAFLWLKAFHIIGVVTWFAAMFYLPRLFVYHSATEDEAGRARFRMMEGKLYRIIMRPSMFVATGFGLAILFIGWEAYATSVWLWLKLFGVVLLLGYHHYCVRLVRAFAADESPHSERFYRIFNEAPALLLIAIVVLVVVIPGGVNSPVRAFTGVGGTPRFFERGEGVHLTDADGNRYIDYVGSWGPMLLGHSNPDIVRAVQDQAAKALGFGAPTELEIELAEQVISMVPGIESVRMVSSGTEATMSAIRLARGYTGRDMILKFAGCYHGHSDSLLVKAGSGLLTLGIPNSPGVPEAVAANTLTVPFNQPEAVASVFERYAGRIACVIVEPVAGNMGCIPPKPGFLEALKEICAADGAVLIFDEVMTGFRVARGCAQARYGVIPDLTTLGKIIGGGLPVGAFGGKAEIMARVAPEGDVYQAGTLSGNPLATVAGLTMLRSLDESLYVTLEEHTAYFAAGLRERAAASGIPVTVNEVCGMFGMFFTAGEVSEFDHVANADIDRFNRFFHAMLERGVYLAPSAFEAGFLSLRHDKAILDETLDAAEACFNELNH</sequence>
<feature type="transmembrane region" description="Helical" evidence="18">
    <location>
        <begin position="1357"/>
        <end position="1376"/>
    </location>
</feature>
<dbReference type="Gene3D" id="3.90.1150.10">
    <property type="entry name" value="Aspartate Aminotransferase, domain 1"/>
    <property type="match status" value="1"/>
</dbReference>
<dbReference type="InterPro" id="IPR001807">
    <property type="entry name" value="ClC"/>
</dbReference>
<reference evidence="21 22" key="1">
    <citation type="submission" date="2024-02" db="EMBL/GenBank/DDBJ databases">
        <authorList>
            <person name="Chen Y."/>
            <person name="Shah S."/>
            <person name="Dougan E. K."/>
            <person name="Thang M."/>
            <person name="Chan C."/>
        </authorList>
    </citation>
    <scope>NUCLEOTIDE SEQUENCE [LARGE SCALE GENOMIC DNA]</scope>
</reference>
<keyword evidence="11" id="KW-0862">Zinc</keyword>
<feature type="domain" description="M23ase beta-sheet core" evidence="19">
    <location>
        <begin position="290"/>
        <end position="386"/>
    </location>
</feature>
<keyword evidence="9" id="KW-0479">Metal-binding</keyword>
<evidence type="ECO:0000256" key="12">
    <source>
        <dbReference type="ARBA" id="ARBA00022898"/>
    </source>
</evidence>
<keyword evidence="14" id="KW-0482">Metalloprotease</keyword>
<keyword evidence="21" id="KW-0032">Aminotransferase</keyword>
<dbReference type="InterPro" id="IPR015421">
    <property type="entry name" value="PyrdxlP-dep_Trfase_major"/>
</dbReference>
<dbReference type="HAMAP" id="MF_01270">
    <property type="entry name" value="AnhMurNAc_kinase"/>
    <property type="match status" value="1"/>
</dbReference>
<dbReference type="Pfam" id="PF19425">
    <property type="entry name" value="Csd3_N2"/>
    <property type="match status" value="1"/>
</dbReference>
<evidence type="ECO:0000256" key="7">
    <source>
        <dbReference type="ARBA" id="ARBA00022670"/>
    </source>
</evidence>
<dbReference type="HAMAP" id="MF_00375">
    <property type="entry name" value="HemL_aminotrans_3"/>
    <property type="match status" value="1"/>
</dbReference>
<keyword evidence="12" id="KW-0663">Pyridoxal phosphate</keyword>
<dbReference type="InterPro" id="IPR005338">
    <property type="entry name" value="Anhydro_N_Ac-Mur_kinase"/>
</dbReference>
<keyword evidence="7" id="KW-0645">Protease</keyword>
<evidence type="ECO:0000256" key="8">
    <source>
        <dbReference type="ARBA" id="ARBA00022692"/>
    </source>
</evidence>
<dbReference type="SUPFAM" id="SSF53067">
    <property type="entry name" value="Actin-like ATPase domain"/>
    <property type="match status" value="1"/>
</dbReference>
<dbReference type="Gene3D" id="3.30.420.40">
    <property type="match status" value="2"/>
</dbReference>
<evidence type="ECO:0000256" key="1">
    <source>
        <dbReference type="ARBA" id="ARBA00001933"/>
    </source>
</evidence>
<comment type="pathway">
    <text evidence="4">Porphyrin-containing compound metabolism; protoporphyrin-IX biosynthesis; 5-aminolevulinate from L-glutamyl-tRNA(Glu): step 2/2.</text>
</comment>
<dbReference type="PANTHER" id="PTHR43713">
    <property type="entry name" value="GLUTAMATE-1-SEMIALDEHYDE 2,1-AMINOMUTASE"/>
    <property type="match status" value="1"/>
</dbReference>
<dbReference type="CDD" id="cd24050">
    <property type="entry name" value="ASKHA_NBD_ANMK"/>
    <property type="match status" value="1"/>
</dbReference>
<dbReference type="GO" id="GO:0008483">
    <property type="term" value="F:transaminase activity"/>
    <property type="evidence" value="ECO:0007669"/>
    <property type="project" value="UniProtKB-KW"/>
</dbReference>
<dbReference type="Pfam" id="PF03653">
    <property type="entry name" value="UPF0093"/>
    <property type="match status" value="1"/>
</dbReference>
<keyword evidence="8 18" id="KW-0812">Transmembrane</keyword>
<dbReference type="InterPro" id="IPR005814">
    <property type="entry name" value="Aminotrans_3"/>
</dbReference>
<dbReference type="Gene3D" id="3.40.640.10">
    <property type="entry name" value="Type I PLP-dependent aspartate aminotransferase-like (Major domain)"/>
    <property type="match status" value="1"/>
</dbReference>
<evidence type="ECO:0000259" key="19">
    <source>
        <dbReference type="Pfam" id="PF01551"/>
    </source>
</evidence>
<dbReference type="InterPro" id="IPR004639">
    <property type="entry name" value="4pyrrol_synth_GluAld_NH2Trfase"/>
</dbReference>
<evidence type="ECO:0000256" key="11">
    <source>
        <dbReference type="ARBA" id="ARBA00022833"/>
    </source>
</evidence>
<keyword evidence="15 18" id="KW-0472">Membrane</keyword>
<dbReference type="Pfam" id="PF00654">
    <property type="entry name" value="Voltage_CLC"/>
    <property type="match status" value="1"/>
</dbReference>
<dbReference type="InterPro" id="IPR015424">
    <property type="entry name" value="PyrdxlP-dep_Trfase"/>
</dbReference>
<dbReference type="EC" id="5.4.3.8" evidence="6"/>
<dbReference type="Pfam" id="PF01551">
    <property type="entry name" value="Peptidase_M23"/>
    <property type="match status" value="1"/>
</dbReference>
<dbReference type="NCBIfam" id="NF007139">
    <property type="entry name" value="PRK09585.1-3"/>
    <property type="match status" value="1"/>
</dbReference>
<evidence type="ECO:0000313" key="22">
    <source>
        <dbReference type="Proteomes" id="UP001642464"/>
    </source>
</evidence>
<dbReference type="Proteomes" id="UP001642464">
    <property type="component" value="Unassembled WGS sequence"/>
</dbReference>
<dbReference type="PROSITE" id="PS00600">
    <property type="entry name" value="AA_TRANSFER_CLASS_3"/>
    <property type="match status" value="1"/>
</dbReference>
<dbReference type="Gene3D" id="3.10.450.350">
    <property type="match status" value="2"/>
</dbReference>
<dbReference type="NCBIfam" id="TIGR00713">
    <property type="entry name" value="hemL"/>
    <property type="match status" value="1"/>
</dbReference>
<feature type="transmembrane region" description="Helical" evidence="18">
    <location>
        <begin position="1411"/>
        <end position="1436"/>
    </location>
</feature>
<gene>
    <name evidence="21" type="ORF">SCF082_LOCUS26482</name>
</gene>
<evidence type="ECO:0000256" key="2">
    <source>
        <dbReference type="ARBA" id="ARBA00004141"/>
    </source>
</evidence>
<dbReference type="Pfam" id="PF00202">
    <property type="entry name" value="Aminotran_3"/>
    <property type="match status" value="1"/>
</dbReference>
<feature type="transmembrane region" description="Helical" evidence="18">
    <location>
        <begin position="1272"/>
        <end position="1294"/>
    </location>
</feature>
<dbReference type="SUPFAM" id="SSF53383">
    <property type="entry name" value="PLP-dependent transferases"/>
    <property type="match status" value="1"/>
</dbReference>
<dbReference type="InterPro" id="IPR014743">
    <property type="entry name" value="Cl-channel_core"/>
</dbReference>
<accession>A0ABP0M6U7</accession>
<evidence type="ECO:0000256" key="16">
    <source>
        <dbReference type="ARBA" id="ARBA00023235"/>
    </source>
</evidence>
<evidence type="ECO:0000256" key="10">
    <source>
        <dbReference type="ARBA" id="ARBA00022801"/>
    </source>
</evidence>
<comment type="subcellular location">
    <subcellularLocation>
        <location evidence="3">Cell envelope</location>
    </subcellularLocation>
    <subcellularLocation>
        <location evidence="2">Membrane</location>
        <topology evidence="2">Multi-pass membrane protein</topology>
    </subcellularLocation>
</comment>
<protein>
    <recommendedName>
        <fullName evidence="6">glutamate-1-semialdehyde 2,1-aminomutase</fullName>
        <ecNumber evidence="6">5.4.3.8</ecNumber>
    </recommendedName>
</protein>
<feature type="transmembrane region" description="Helical" evidence="18">
    <location>
        <begin position="1913"/>
        <end position="1934"/>
    </location>
</feature>
<dbReference type="CDD" id="cd00400">
    <property type="entry name" value="Voltage_gated_ClC"/>
    <property type="match status" value="1"/>
</dbReference>
<feature type="transmembrane region" description="Helical" evidence="18">
    <location>
        <begin position="1521"/>
        <end position="1543"/>
    </location>
</feature>
<dbReference type="InterPro" id="IPR016047">
    <property type="entry name" value="M23ase_b-sheet_dom"/>
</dbReference>
<dbReference type="SUPFAM" id="SSF81340">
    <property type="entry name" value="Clc chloride channel"/>
    <property type="match status" value="1"/>
</dbReference>
<dbReference type="Pfam" id="PF03702">
    <property type="entry name" value="AnmK"/>
    <property type="match status" value="1"/>
</dbReference>
<keyword evidence="16" id="KW-0413">Isomerase</keyword>
<feature type="transmembrane region" description="Helical" evidence="18">
    <location>
        <begin position="1832"/>
        <end position="1854"/>
    </location>
</feature>
<feature type="transmembrane region" description="Helical" evidence="18">
    <location>
        <begin position="1647"/>
        <end position="1666"/>
    </location>
</feature>
<evidence type="ECO:0000256" key="3">
    <source>
        <dbReference type="ARBA" id="ARBA00004196"/>
    </source>
</evidence>
<feature type="transmembrane region" description="Helical" evidence="18">
    <location>
        <begin position="1955"/>
        <end position="1974"/>
    </location>
</feature>
<feature type="transmembrane region" description="Helical" evidence="18">
    <location>
        <begin position="1612"/>
        <end position="1635"/>
    </location>
</feature>
<dbReference type="InterPro" id="IPR005265">
    <property type="entry name" value="HemJ-like"/>
</dbReference>